<evidence type="ECO:0000259" key="6">
    <source>
        <dbReference type="PROSITE" id="PS50075"/>
    </source>
</evidence>
<dbReference type="InterPro" id="IPR014043">
    <property type="entry name" value="Acyl_transferase_dom"/>
</dbReference>
<dbReference type="GO" id="GO:0004312">
    <property type="term" value="F:fatty acid synthase activity"/>
    <property type="evidence" value="ECO:0007669"/>
    <property type="project" value="TreeGrafter"/>
</dbReference>
<dbReference type="InterPro" id="IPR020806">
    <property type="entry name" value="PKS_PP-bd"/>
</dbReference>
<dbReference type="SUPFAM" id="SSF52151">
    <property type="entry name" value="FabD/lysophospholipase-like"/>
    <property type="match status" value="1"/>
</dbReference>
<dbReference type="GO" id="GO:0071770">
    <property type="term" value="P:DIM/DIP cell wall layer assembly"/>
    <property type="evidence" value="ECO:0007669"/>
    <property type="project" value="TreeGrafter"/>
</dbReference>
<dbReference type="SUPFAM" id="SSF55048">
    <property type="entry name" value="Probable ACP-binding domain of malonyl-CoA ACP transacylase"/>
    <property type="match status" value="1"/>
</dbReference>
<dbReference type="InterPro" id="IPR050091">
    <property type="entry name" value="PKS_NRPS_Biosynth_Enz"/>
</dbReference>
<dbReference type="PANTHER" id="PTHR43775:SF37">
    <property type="entry name" value="SI:DKEY-61P9.11"/>
    <property type="match status" value="1"/>
</dbReference>
<proteinExistence type="predicted"/>
<keyword evidence="8" id="KW-1185">Reference proteome</keyword>
<dbReference type="Gene3D" id="1.10.1200.10">
    <property type="entry name" value="ACP-like"/>
    <property type="match status" value="1"/>
</dbReference>
<accession>A0A7I9ZTK1</accession>
<dbReference type="InterPro" id="IPR016036">
    <property type="entry name" value="Malonyl_transacylase_ACP-bd"/>
</dbReference>
<evidence type="ECO:0000256" key="2">
    <source>
        <dbReference type="ARBA" id="ARBA00022553"/>
    </source>
</evidence>
<dbReference type="Pfam" id="PF00550">
    <property type="entry name" value="PP-binding"/>
    <property type="match status" value="1"/>
</dbReference>
<dbReference type="SUPFAM" id="SSF47336">
    <property type="entry name" value="ACP-like"/>
    <property type="match status" value="1"/>
</dbReference>
<dbReference type="InterPro" id="IPR013968">
    <property type="entry name" value="PKS_KR"/>
</dbReference>
<evidence type="ECO:0000313" key="8">
    <source>
        <dbReference type="Proteomes" id="UP000465304"/>
    </source>
</evidence>
<dbReference type="Gene3D" id="3.30.70.3290">
    <property type="match status" value="1"/>
</dbReference>
<protein>
    <submittedName>
        <fullName evidence="7">Polyketide synthase</fullName>
    </submittedName>
</protein>
<dbReference type="GO" id="GO:0005886">
    <property type="term" value="C:plasma membrane"/>
    <property type="evidence" value="ECO:0007669"/>
    <property type="project" value="TreeGrafter"/>
</dbReference>
<dbReference type="AlphaFoldDB" id="A0A7I9ZTK1"/>
<dbReference type="PROSITE" id="PS00012">
    <property type="entry name" value="PHOSPHOPANTETHEINE"/>
    <property type="match status" value="1"/>
</dbReference>
<dbReference type="SUPFAM" id="SSF51735">
    <property type="entry name" value="NAD(P)-binding Rossmann-fold domains"/>
    <property type="match status" value="2"/>
</dbReference>
<dbReference type="CDD" id="cd05274">
    <property type="entry name" value="KR_FAS_SDR_x"/>
    <property type="match status" value="1"/>
</dbReference>
<evidence type="ECO:0000313" key="7">
    <source>
        <dbReference type="EMBL" id="GFH04018.1"/>
    </source>
</evidence>
<dbReference type="SMART" id="SM00822">
    <property type="entry name" value="PKS_KR"/>
    <property type="match status" value="1"/>
</dbReference>
<evidence type="ECO:0000256" key="1">
    <source>
        <dbReference type="ARBA" id="ARBA00022450"/>
    </source>
</evidence>
<dbReference type="SMART" id="SM00827">
    <property type="entry name" value="PKS_AT"/>
    <property type="match status" value="1"/>
</dbReference>
<dbReference type="PANTHER" id="PTHR43775">
    <property type="entry name" value="FATTY ACID SYNTHASE"/>
    <property type="match status" value="1"/>
</dbReference>
<sequence length="998" mass="103447">MVSSRLPDGRVAVLLSAHDKSLLGADATALAGYLDRHRCEVAQVAAQLIATRRVRRHRAVIRAADRDELAAGLWAVAEGRPHPLVERCGRRTAARTAFVFPGQGSQWPGMGADAYRSVPGYRAEADRLDAAFLAAGLPSPLAFLTIDAGADTETDTVSQLELQGAQFVHSVALASVWRSCGIVPDLTLGHSLGEVAAGYAAEVITLDDAIAVIAARAHAIEAIPGRNGVAVLGVDPARAAELIDATAGWLELSAVNASESVAVAGDRDAIGSVVAAATARGLFARELAMSFPAHTSAMDPQRDELLRRLPHAGFGDSAVQFIGSATGALVAAGTDFGPYWYANLRNTIRFDRAAQSAIAGGAGTFVEMSAHPSLLFAVEDAAERAAEKGADPAVVVGSGHRDQPIADCLAANITAAAVADPGYRWADLLDGRPEPLRGFPGAPMRSEHLWATAEPLPPAPSLTVVAERWRQHLPRTHPAGTTRSVAVLGLQHDGPLVSALRDVVDSCDGAALTDAAAAEVVLAVAFPPASTDIAGVVSDLADRIDAGLLDYVDAFGPRCRDVWLVTVGAETVAETDPVPDPGQAAVAAMHRSLGFEFADQSFHHVDLPAQDPVSLLAAVVDVALRETGELAVRREPSGPAVYRRTLGEDASSASPWPANSGVLDNVVITGGSGAIGLNFARTLADRGARRIVLLSRRGGDPAVLADLSAQHGAEIVAPRCDITDADQLAGAAVAHAGGAATLVIHAAGIASFADRSGITGRSLVDMSAAKLAGLARFTKLWPLATDARIMLCSSVTGVWGGKGVAAYAAANRMLDVMAARLRADGHHCTAVRWGLWEGSGIVDAAEIARVERTGLRQMSPGLAVAAGLHDYREDPLVLAADPVRLQMFFGGPDTGGAGLPGLVAPAASPDEMVGDGEATTAPAAVRSQLAAVLDVEADLLDLDSSLFDLGVDSLLALDLRKRLKRLTGHTVPLARLLGGITATDLIAELSEKVESSRD</sequence>
<reference evidence="7 8" key="1">
    <citation type="journal article" date="2019" name="Emerg. Microbes Infect.">
        <title>Comprehensive subspecies identification of 175 nontuberculous mycobacteria species based on 7547 genomic profiles.</title>
        <authorList>
            <person name="Matsumoto Y."/>
            <person name="Kinjo T."/>
            <person name="Motooka D."/>
            <person name="Nabeya D."/>
            <person name="Jung N."/>
            <person name="Uechi K."/>
            <person name="Horii T."/>
            <person name="Iida T."/>
            <person name="Fujita J."/>
            <person name="Nakamura S."/>
        </authorList>
    </citation>
    <scope>NUCLEOTIDE SEQUENCE [LARGE SCALE GENOMIC DNA]</scope>
    <source>
        <strain evidence="7 8">JCM 30996</strain>
    </source>
</reference>
<dbReference type="InterPro" id="IPR036736">
    <property type="entry name" value="ACP-like_sf"/>
</dbReference>
<keyword evidence="1" id="KW-0596">Phosphopantetheine</keyword>
<dbReference type="InterPro" id="IPR016035">
    <property type="entry name" value="Acyl_Trfase/lysoPLipase"/>
</dbReference>
<feature type="domain" description="Carrier" evidence="6">
    <location>
        <begin position="919"/>
        <end position="993"/>
    </location>
</feature>
<keyword evidence="3" id="KW-0808">Transferase</keyword>
<gene>
    <name evidence="7" type="primary">mbtD</name>
    <name evidence="7" type="ORF">MHIP_45010</name>
</gene>
<dbReference type="RefSeq" id="WP_163892275.1">
    <property type="nucleotide sequence ID" value="NZ_BLLB01000002.1"/>
</dbReference>
<dbReference type="Proteomes" id="UP000465304">
    <property type="component" value="Unassembled WGS sequence"/>
</dbReference>
<dbReference type="GO" id="GO:0005737">
    <property type="term" value="C:cytoplasm"/>
    <property type="evidence" value="ECO:0007669"/>
    <property type="project" value="TreeGrafter"/>
</dbReference>
<dbReference type="InterPro" id="IPR006162">
    <property type="entry name" value="Ppantetheine_attach_site"/>
</dbReference>
<dbReference type="InterPro" id="IPR009081">
    <property type="entry name" value="PP-bd_ACP"/>
</dbReference>
<evidence type="ECO:0000256" key="4">
    <source>
        <dbReference type="ARBA" id="ARBA00022857"/>
    </source>
</evidence>
<dbReference type="GO" id="GO:0031177">
    <property type="term" value="F:phosphopantetheine binding"/>
    <property type="evidence" value="ECO:0007669"/>
    <property type="project" value="InterPro"/>
</dbReference>
<dbReference type="Gene3D" id="3.40.50.720">
    <property type="entry name" value="NAD(P)-binding Rossmann-like Domain"/>
    <property type="match status" value="1"/>
</dbReference>
<dbReference type="GO" id="GO:0006633">
    <property type="term" value="P:fatty acid biosynthetic process"/>
    <property type="evidence" value="ECO:0007669"/>
    <property type="project" value="TreeGrafter"/>
</dbReference>
<dbReference type="PROSITE" id="PS50075">
    <property type="entry name" value="CARRIER"/>
    <property type="match status" value="1"/>
</dbReference>
<dbReference type="Pfam" id="PF08659">
    <property type="entry name" value="KR"/>
    <property type="match status" value="1"/>
</dbReference>
<dbReference type="EMBL" id="BLLB01000002">
    <property type="protein sequence ID" value="GFH04018.1"/>
    <property type="molecule type" value="Genomic_DNA"/>
</dbReference>
<dbReference type="InterPro" id="IPR036291">
    <property type="entry name" value="NAD(P)-bd_dom_sf"/>
</dbReference>
<dbReference type="NCBIfam" id="NF037940">
    <property type="entry name" value="PKS_MbtD"/>
    <property type="match status" value="1"/>
</dbReference>
<evidence type="ECO:0000256" key="3">
    <source>
        <dbReference type="ARBA" id="ARBA00022679"/>
    </source>
</evidence>
<name>A0A7I9ZTK1_9MYCO</name>
<dbReference type="Gene3D" id="3.40.366.10">
    <property type="entry name" value="Malonyl-Coenzyme A Acyl Carrier Protein, domain 2"/>
    <property type="match status" value="1"/>
</dbReference>
<dbReference type="InterPro" id="IPR001227">
    <property type="entry name" value="Ac_transferase_dom_sf"/>
</dbReference>
<keyword evidence="4" id="KW-0521">NADP</keyword>
<keyword evidence="2" id="KW-0597">Phosphoprotein</keyword>
<comment type="caution">
    <text evidence="7">The sequence shown here is derived from an EMBL/GenBank/DDBJ whole genome shotgun (WGS) entry which is preliminary data.</text>
</comment>
<dbReference type="InterPro" id="IPR057326">
    <property type="entry name" value="KR_dom"/>
</dbReference>
<dbReference type="Pfam" id="PF00698">
    <property type="entry name" value="Acyl_transf_1"/>
    <property type="match status" value="1"/>
</dbReference>
<keyword evidence="5" id="KW-0511">Multifunctional enzyme</keyword>
<dbReference type="SMART" id="SM00823">
    <property type="entry name" value="PKS_PP"/>
    <property type="match status" value="1"/>
</dbReference>
<organism evidence="7 8">
    <name type="scientific">Mycolicibacterium hippocampi</name>
    <dbReference type="NCBI Taxonomy" id="659824"/>
    <lineage>
        <taxon>Bacteria</taxon>
        <taxon>Bacillati</taxon>
        <taxon>Actinomycetota</taxon>
        <taxon>Actinomycetes</taxon>
        <taxon>Mycobacteriales</taxon>
        <taxon>Mycobacteriaceae</taxon>
        <taxon>Mycolicibacterium</taxon>
    </lineage>
</organism>
<evidence type="ECO:0000256" key="5">
    <source>
        <dbReference type="ARBA" id="ARBA00023268"/>
    </source>
</evidence>